<keyword evidence="3" id="KW-1185">Reference proteome</keyword>
<feature type="region of interest" description="Disordered" evidence="1">
    <location>
        <begin position="291"/>
        <end position="520"/>
    </location>
</feature>
<feature type="compositionally biased region" description="Gly residues" evidence="1">
    <location>
        <begin position="511"/>
        <end position="520"/>
    </location>
</feature>
<evidence type="ECO:0000256" key="1">
    <source>
        <dbReference type="SAM" id="MobiDB-lite"/>
    </source>
</evidence>
<name>A0A139AT10_GONPJ</name>
<feature type="compositionally biased region" description="Gly residues" evidence="1">
    <location>
        <begin position="452"/>
        <end position="467"/>
    </location>
</feature>
<feature type="compositionally biased region" description="Basic and acidic residues" evidence="1">
    <location>
        <begin position="476"/>
        <end position="485"/>
    </location>
</feature>
<protein>
    <submittedName>
        <fullName evidence="2">Uncharacterized protein</fullName>
    </submittedName>
</protein>
<gene>
    <name evidence="2" type="ORF">M427DRAFT_53040</name>
</gene>
<proteinExistence type="predicted"/>
<dbReference type="Proteomes" id="UP000070544">
    <property type="component" value="Unassembled WGS sequence"/>
</dbReference>
<dbReference type="OrthoDB" id="5440at2759"/>
<evidence type="ECO:0000313" key="3">
    <source>
        <dbReference type="Proteomes" id="UP000070544"/>
    </source>
</evidence>
<feature type="region of interest" description="Disordered" evidence="1">
    <location>
        <begin position="153"/>
        <end position="172"/>
    </location>
</feature>
<accession>A0A139AT10</accession>
<feature type="compositionally biased region" description="Basic and acidic residues" evidence="1">
    <location>
        <begin position="399"/>
        <end position="409"/>
    </location>
</feature>
<sequence length="520" mass="53829">MLAPSASHASASHSLAGATHIDTQPAAKASLLHTYTLLRPALLFPSTPLPTLTTLVTHLAPTASLLFVPTATHHAGPAAIATYCKSLAKSTFTTHDTQLGKVVVGGSGGGADVLVEQLLLDITHDADVPWLAPGVKPTMKRLVVPLVVVVEGEHEHQHEHEHEQTEEEEDETAPVKIKSVVVYWDQATVLRQMRILPESMFCKANNSETTLPVHGVAQADRFKDVLGDSLKGGVGGVGGAGGAGAVGRVDVASKPEITAQQRKLQQSSSNIFAAKPAAPTAHQPSIRVAAGRPGHTSQIDLTGGGAPFQEPRTPPPKRHRDPRKHEQHFSVFGDADPVPPPPPKLDQARVQAGAATAEADSTPPASPPKPVAVAAPPPAPAPAPARPDTVGHMRGLGVSERDEVHDVRPGRKLGPLGSSTTSAESDHKEPKWVPGRKMVAGSASNTSHWGIGDDGGPAVGAGVGVGSSAGAATGRKRAEGGKPRGNESQWAFGDERVADKIRPSSRVLAPPGGGSNVQLG</sequence>
<feature type="compositionally biased region" description="Basic and acidic residues" evidence="1">
    <location>
        <begin position="153"/>
        <end position="163"/>
    </location>
</feature>
<feature type="compositionally biased region" description="Pro residues" evidence="1">
    <location>
        <begin position="364"/>
        <end position="385"/>
    </location>
</feature>
<dbReference type="AlphaFoldDB" id="A0A139AT10"/>
<organism evidence="2 3">
    <name type="scientific">Gonapodya prolifera (strain JEL478)</name>
    <name type="common">Monoblepharis prolifera</name>
    <dbReference type="NCBI Taxonomy" id="1344416"/>
    <lineage>
        <taxon>Eukaryota</taxon>
        <taxon>Fungi</taxon>
        <taxon>Fungi incertae sedis</taxon>
        <taxon>Chytridiomycota</taxon>
        <taxon>Chytridiomycota incertae sedis</taxon>
        <taxon>Monoblepharidomycetes</taxon>
        <taxon>Monoblepharidales</taxon>
        <taxon>Gonapodyaceae</taxon>
        <taxon>Gonapodya</taxon>
    </lineage>
</organism>
<dbReference type="EMBL" id="KQ965738">
    <property type="protein sequence ID" value="KXS19635.1"/>
    <property type="molecule type" value="Genomic_DNA"/>
</dbReference>
<reference evidence="2 3" key="1">
    <citation type="journal article" date="2015" name="Genome Biol. Evol.">
        <title>Phylogenomic analyses indicate that early fungi evolved digesting cell walls of algal ancestors of land plants.</title>
        <authorList>
            <person name="Chang Y."/>
            <person name="Wang S."/>
            <person name="Sekimoto S."/>
            <person name="Aerts A.L."/>
            <person name="Choi C."/>
            <person name="Clum A."/>
            <person name="LaButti K.M."/>
            <person name="Lindquist E.A."/>
            <person name="Yee Ngan C."/>
            <person name="Ohm R.A."/>
            <person name="Salamov A.A."/>
            <person name="Grigoriev I.V."/>
            <person name="Spatafora J.W."/>
            <person name="Berbee M.L."/>
        </authorList>
    </citation>
    <scope>NUCLEOTIDE SEQUENCE [LARGE SCALE GENOMIC DNA]</scope>
    <source>
        <strain evidence="2 3">JEL478</strain>
    </source>
</reference>
<feature type="compositionally biased region" description="Basic and acidic residues" evidence="1">
    <location>
        <begin position="493"/>
        <end position="502"/>
    </location>
</feature>
<evidence type="ECO:0000313" key="2">
    <source>
        <dbReference type="EMBL" id="KXS19635.1"/>
    </source>
</evidence>
<dbReference type="OMA" id="ATHIDTQ"/>